<sequence length="136" mass="15416">MSKSIESNKQFMVGNGLLAFGVFFIVCLFLYLGFRSQKKTGGEHTYKDIYEICLTKSFAGDSLNIFINDSLIMARTMNNADITFQVNRFAEENALMVVDAKTDIMTPFNLSKEGGKVTVEKKNGQIFFLYEGYEQK</sequence>
<keyword evidence="1" id="KW-0472">Membrane</keyword>
<evidence type="ECO:0000313" key="3">
    <source>
        <dbReference type="Proteomes" id="UP000783796"/>
    </source>
</evidence>
<evidence type="ECO:0000313" key="2">
    <source>
        <dbReference type="EMBL" id="MBU3837232.1"/>
    </source>
</evidence>
<reference evidence="2" key="1">
    <citation type="journal article" date="2021" name="PeerJ">
        <title>Extensive microbial diversity within the chicken gut microbiome revealed by metagenomics and culture.</title>
        <authorList>
            <person name="Gilroy R."/>
            <person name="Ravi A."/>
            <person name="Getino M."/>
            <person name="Pursley I."/>
            <person name="Horton D.L."/>
            <person name="Alikhan N.F."/>
            <person name="Baker D."/>
            <person name="Gharbi K."/>
            <person name="Hall N."/>
            <person name="Watson M."/>
            <person name="Adriaenssens E.M."/>
            <person name="Foster-Nyarko E."/>
            <person name="Jarju S."/>
            <person name="Secka A."/>
            <person name="Antonio M."/>
            <person name="Oren A."/>
            <person name="Chaudhuri R.R."/>
            <person name="La Ragione R."/>
            <person name="Hildebrand F."/>
            <person name="Pallen M.J."/>
        </authorList>
    </citation>
    <scope>NUCLEOTIDE SEQUENCE</scope>
    <source>
        <strain evidence="2">G4-2901</strain>
    </source>
</reference>
<accession>A0A948T9U8</accession>
<keyword evidence="1" id="KW-0812">Transmembrane</keyword>
<gene>
    <name evidence="2" type="ORF">H9777_02685</name>
</gene>
<evidence type="ECO:0000256" key="1">
    <source>
        <dbReference type="SAM" id="Phobius"/>
    </source>
</evidence>
<evidence type="ECO:0008006" key="4">
    <source>
        <dbReference type="Google" id="ProtNLM"/>
    </source>
</evidence>
<comment type="caution">
    <text evidence="2">The sequence shown here is derived from an EMBL/GenBank/DDBJ whole genome shotgun (WGS) entry which is preliminary data.</text>
</comment>
<protein>
    <recommendedName>
        <fullName evidence="4">Transmembrane protein</fullName>
    </recommendedName>
</protein>
<dbReference type="EMBL" id="JAHLFW010000025">
    <property type="protein sequence ID" value="MBU3837232.1"/>
    <property type="molecule type" value="Genomic_DNA"/>
</dbReference>
<dbReference type="AlphaFoldDB" id="A0A948T9U8"/>
<keyword evidence="1" id="KW-1133">Transmembrane helix</keyword>
<organism evidence="2 3">
    <name type="scientific">Candidatus Phocaeicola faecigallinarum</name>
    <dbReference type="NCBI Taxonomy" id="2838732"/>
    <lineage>
        <taxon>Bacteria</taxon>
        <taxon>Pseudomonadati</taxon>
        <taxon>Bacteroidota</taxon>
        <taxon>Bacteroidia</taxon>
        <taxon>Bacteroidales</taxon>
        <taxon>Bacteroidaceae</taxon>
        <taxon>Phocaeicola</taxon>
    </lineage>
</organism>
<proteinExistence type="predicted"/>
<reference evidence="2" key="2">
    <citation type="submission" date="2021-04" db="EMBL/GenBank/DDBJ databases">
        <authorList>
            <person name="Gilroy R."/>
        </authorList>
    </citation>
    <scope>NUCLEOTIDE SEQUENCE</scope>
    <source>
        <strain evidence="2">G4-2901</strain>
    </source>
</reference>
<dbReference type="Proteomes" id="UP000783796">
    <property type="component" value="Unassembled WGS sequence"/>
</dbReference>
<feature type="transmembrane region" description="Helical" evidence="1">
    <location>
        <begin position="12"/>
        <end position="34"/>
    </location>
</feature>
<name>A0A948T9U8_9BACT</name>